<dbReference type="NCBIfam" id="TIGR01354">
    <property type="entry name" value="cyt_deam_tetra"/>
    <property type="match status" value="1"/>
</dbReference>
<comment type="similarity">
    <text evidence="3">Belongs to the cytidine and deoxycytidylate deaminase family.</text>
</comment>
<dbReference type="EMBL" id="BLXT01004521">
    <property type="protein sequence ID" value="GFO14001.1"/>
    <property type="molecule type" value="Genomic_DNA"/>
</dbReference>
<dbReference type="Proteomes" id="UP000735302">
    <property type="component" value="Unassembled WGS sequence"/>
</dbReference>
<evidence type="ECO:0000256" key="10">
    <source>
        <dbReference type="PIRSR" id="PIRSR606262-1"/>
    </source>
</evidence>
<evidence type="ECO:0000256" key="1">
    <source>
        <dbReference type="ARBA" id="ARBA00001947"/>
    </source>
</evidence>
<dbReference type="PROSITE" id="PS00903">
    <property type="entry name" value="CYT_DCMP_DEAMINASES_1"/>
    <property type="match status" value="1"/>
</dbReference>
<protein>
    <recommendedName>
        <fullName evidence="4">cytidine deaminase</fullName>
        <ecNumber evidence="4">3.5.4.5</ecNumber>
    </recommendedName>
    <alternativeName>
        <fullName evidence="8">Cytidine aminohydrolase</fullName>
    </alternativeName>
</protein>
<comment type="catalytic activity">
    <reaction evidence="9">
        <text>cytidine + H2O + H(+) = uridine + NH4(+)</text>
        <dbReference type="Rhea" id="RHEA:16069"/>
        <dbReference type="ChEBI" id="CHEBI:15377"/>
        <dbReference type="ChEBI" id="CHEBI:15378"/>
        <dbReference type="ChEBI" id="CHEBI:16704"/>
        <dbReference type="ChEBI" id="CHEBI:17562"/>
        <dbReference type="ChEBI" id="CHEBI:28938"/>
        <dbReference type="EC" id="3.5.4.5"/>
    </reaction>
</comment>
<keyword evidence="7 12" id="KW-0862">Zinc</keyword>
<evidence type="ECO:0000256" key="11">
    <source>
        <dbReference type="PIRSR" id="PIRSR606262-2"/>
    </source>
</evidence>
<evidence type="ECO:0000259" key="14">
    <source>
        <dbReference type="PROSITE" id="PS51747"/>
    </source>
</evidence>
<organism evidence="15 16">
    <name type="scientific">Plakobranchus ocellatus</name>
    <dbReference type="NCBI Taxonomy" id="259542"/>
    <lineage>
        <taxon>Eukaryota</taxon>
        <taxon>Metazoa</taxon>
        <taxon>Spiralia</taxon>
        <taxon>Lophotrochozoa</taxon>
        <taxon>Mollusca</taxon>
        <taxon>Gastropoda</taxon>
        <taxon>Heterobranchia</taxon>
        <taxon>Euthyneura</taxon>
        <taxon>Panpulmonata</taxon>
        <taxon>Sacoglossa</taxon>
        <taxon>Placobranchoidea</taxon>
        <taxon>Plakobranchidae</taxon>
        <taxon>Plakobranchus</taxon>
    </lineage>
</organism>
<dbReference type="SUPFAM" id="SSF53927">
    <property type="entry name" value="Cytidine deaminase-like"/>
    <property type="match status" value="1"/>
</dbReference>
<evidence type="ECO:0000256" key="13">
    <source>
        <dbReference type="SAM" id="MobiDB-lite"/>
    </source>
</evidence>
<keyword evidence="6" id="KW-0378">Hydrolase</keyword>
<dbReference type="InterPro" id="IPR016192">
    <property type="entry name" value="APOBEC/CMP_deaminase_Zn-bd"/>
</dbReference>
<evidence type="ECO:0000256" key="6">
    <source>
        <dbReference type="ARBA" id="ARBA00022801"/>
    </source>
</evidence>
<feature type="binding site" evidence="11">
    <location>
        <begin position="83"/>
        <end position="89"/>
    </location>
    <ligand>
        <name>substrate</name>
    </ligand>
</feature>
<dbReference type="FunFam" id="3.40.140.10:FF:000008">
    <property type="entry name" value="Cytidine deaminase"/>
    <property type="match status" value="1"/>
</dbReference>
<evidence type="ECO:0000256" key="4">
    <source>
        <dbReference type="ARBA" id="ARBA00012783"/>
    </source>
</evidence>
<dbReference type="GO" id="GO:0004126">
    <property type="term" value="F:cytidine deaminase activity"/>
    <property type="evidence" value="ECO:0007669"/>
    <property type="project" value="UniProtKB-EC"/>
</dbReference>
<dbReference type="NCBIfam" id="NF004064">
    <property type="entry name" value="PRK05578.1"/>
    <property type="match status" value="1"/>
</dbReference>
<accession>A0AAV4B0G8</accession>
<dbReference type="GO" id="GO:0008270">
    <property type="term" value="F:zinc ion binding"/>
    <property type="evidence" value="ECO:0007669"/>
    <property type="project" value="InterPro"/>
</dbReference>
<reference evidence="15 16" key="1">
    <citation type="journal article" date="2021" name="Elife">
        <title>Chloroplast acquisition without the gene transfer in kleptoplastic sea slugs, Plakobranchus ocellatus.</title>
        <authorList>
            <person name="Maeda T."/>
            <person name="Takahashi S."/>
            <person name="Yoshida T."/>
            <person name="Shimamura S."/>
            <person name="Takaki Y."/>
            <person name="Nagai Y."/>
            <person name="Toyoda A."/>
            <person name="Suzuki Y."/>
            <person name="Arimoto A."/>
            <person name="Ishii H."/>
            <person name="Satoh N."/>
            <person name="Nishiyama T."/>
            <person name="Hasebe M."/>
            <person name="Maruyama T."/>
            <person name="Minagawa J."/>
            <person name="Obokata J."/>
            <person name="Shigenobu S."/>
        </authorList>
    </citation>
    <scope>NUCLEOTIDE SEQUENCE [LARGE SCALE GENOMIC DNA]</scope>
</reference>
<feature type="binding site" evidence="12">
    <location>
        <position position="128"/>
    </location>
    <ligand>
        <name>Zn(2+)</name>
        <dbReference type="ChEBI" id="CHEBI:29105"/>
        <note>catalytic</note>
    </ligand>
</feature>
<evidence type="ECO:0000256" key="3">
    <source>
        <dbReference type="ARBA" id="ARBA00006576"/>
    </source>
</evidence>
<evidence type="ECO:0000313" key="15">
    <source>
        <dbReference type="EMBL" id="GFO14001.1"/>
    </source>
</evidence>
<dbReference type="AlphaFoldDB" id="A0AAV4B0G8"/>
<gene>
    <name evidence="15" type="ORF">PoB_004050600</name>
</gene>
<dbReference type="InterPro" id="IPR006262">
    <property type="entry name" value="Cyt_deam_tetra"/>
</dbReference>
<name>A0AAV4B0G8_9GAST</name>
<feature type="region of interest" description="Disordered" evidence="13">
    <location>
        <begin position="190"/>
        <end position="221"/>
    </location>
</feature>
<dbReference type="GO" id="GO:0055086">
    <property type="term" value="P:nucleobase-containing small molecule metabolic process"/>
    <property type="evidence" value="ECO:0007669"/>
    <property type="project" value="UniProtKB-ARBA"/>
</dbReference>
<evidence type="ECO:0000256" key="8">
    <source>
        <dbReference type="ARBA" id="ARBA00032005"/>
    </source>
</evidence>
<evidence type="ECO:0000256" key="7">
    <source>
        <dbReference type="ARBA" id="ARBA00022833"/>
    </source>
</evidence>
<dbReference type="InterPro" id="IPR050202">
    <property type="entry name" value="Cyt/Deoxycyt_deaminase"/>
</dbReference>
<keyword evidence="5 12" id="KW-0479">Metal-binding</keyword>
<comment type="caution">
    <text evidence="15">The sequence shown here is derived from an EMBL/GenBank/DDBJ whole genome shotgun (WGS) entry which is preliminary data.</text>
</comment>
<dbReference type="PROSITE" id="PS51747">
    <property type="entry name" value="CYT_DCMP_DEAMINASES_2"/>
    <property type="match status" value="1"/>
</dbReference>
<dbReference type="PANTHER" id="PTHR11644:SF2">
    <property type="entry name" value="CYTIDINE DEAMINASE"/>
    <property type="match status" value="1"/>
</dbReference>
<feature type="active site" description="Proton donor" evidence="10">
    <location>
        <position position="96"/>
    </location>
</feature>
<proteinExistence type="inferred from homology"/>
<sequence>MSPTDLKANSRSSYQLISLNFVNIVLQTRKSYKVIEMTSNCLDIESLIKKSHEAKAMAYCPYSNFPVGAALITKDGTLYTGCNVENAAYPVSLCAERTAIVKAVSEGHREFQAIAVATNMQDNFASPCGACRQCLIEFGSDWDVYMSKPDLSYKKMTAGELLPLGFTPDKLINFQNRFLSPLFIPHTSFLTNDAGDEEDNNEENKGEKEKEEEEEQEGVGWWGVEKIRKTQLFDITKHVRMV</sequence>
<evidence type="ECO:0000256" key="9">
    <source>
        <dbReference type="ARBA" id="ARBA00049558"/>
    </source>
</evidence>
<evidence type="ECO:0000256" key="5">
    <source>
        <dbReference type="ARBA" id="ARBA00022723"/>
    </source>
</evidence>
<dbReference type="PANTHER" id="PTHR11644">
    <property type="entry name" value="CYTIDINE DEAMINASE"/>
    <property type="match status" value="1"/>
</dbReference>
<dbReference type="Pfam" id="PF00383">
    <property type="entry name" value="dCMP_cyt_deam_1"/>
    <property type="match status" value="1"/>
</dbReference>
<feature type="binding site" evidence="12">
    <location>
        <position position="94"/>
    </location>
    <ligand>
        <name>Zn(2+)</name>
        <dbReference type="ChEBI" id="CHEBI:29105"/>
        <note>catalytic</note>
    </ligand>
</feature>
<dbReference type="InterPro" id="IPR016193">
    <property type="entry name" value="Cytidine_deaminase-like"/>
</dbReference>
<evidence type="ECO:0000313" key="16">
    <source>
        <dbReference type="Proteomes" id="UP000735302"/>
    </source>
</evidence>
<evidence type="ECO:0000256" key="12">
    <source>
        <dbReference type="PIRSR" id="PIRSR606262-3"/>
    </source>
</evidence>
<evidence type="ECO:0000256" key="2">
    <source>
        <dbReference type="ARBA" id="ARBA00003949"/>
    </source>
</evidence>
<feature type="domain" description="CMP/dCMP-type deaminase" evidence="14">
    <location>
        <begin position="42"/>
        <end position="169"/>
    </location>
</feature>
<dbReference type="GO" id="GO:0005829">
    <property type="term" value="C:cytosol"/>
    <property type="evidence" value="ECO:0007669"/>
    <property type="project" value="TreeGrafter"/>
</dbReference>
<comment type="function">
    <text evidence="2">This enzyme scavenges exogenous and endogenous cytidine and 2'-deoxycytidine for UMP synthesis.</text>
</comment>
<keyword evidence="16" id="KW-1185">Reference proteome</keyword>
<dbReference type="InterPro" id="IPR002125">
    <property type="entry name" value="CMP_dCMP_dom"/>
</dbReference>
<feature type="binding site" evidence="12">
    <location>
        <position position="131"/>
    </location>
    <ligand>
        <name>Zn(2+)</name>
        <dbReference type="ChEBI" id="CHEBI:29105"/>
        <note>catalytic</note>
    </ligand>
</feature>
<dbReference type="EC" id="3.5.4.5" evidence="4"/>
<dbReference type="GO" id="GO:0072527">
    <property type="term" value="P:pyrimidine-containing compound metabolic process"/>
    <property type="evidence" value="ECO:0007669"/>
    <property type="project" value="UniProtKB-ARBA"/>
</dbReference>
<dbReference type="GO" id="GO:0042802">
    <property type="term" value="F:identical protein binding"/>
    <property type="evidence" value="ECO:0007669"/>
    <property type="project" value="UniProtKB-ARBA"/>
</dbReference>
<dbReference type="CDD" id="cd01283">
    <property type="entry name" value="cytidine_deaminase"/>
    <property type="match status" value="1"/>
</dbReference>
<comment type="cofactor">
    <cofactor evidence="1 12">
        <name>Zn(2+)</name>
        <dbReference type="ChEBI" id="CHEBI:29105"/>
    </cofactor>
</comment>
<dbReference type="Gene3D" id="3.40.140.10">
    <property type="entry name" value="Cytidine Deaminase, domain 2"/>
    <property type="match status" value="1"/>
</dbReference>